<organism evidence="2 3">
    <name type="scientific">Nocardia xishanensis</name>
    <dbReference type="NCBI Taxonomy" id="238964"/>
    <lineage>
        <taxon>Bacteria</taxon>
        <taxon>Bacillati</taxon>
        <taxon>Actinomycetota</taxon>
        <taxon>Actinomycetes</taxon>
        <taxon>Mycobacteriales</taxon>
        <taxon>Nocardiaceae</taxon>
        <taxon>Nocardia</taxon>
    </lineage>
</organism>
<dbReference type="RefSeq" id="WP_357400748.1">
    <property type="nucleotide sequence ID" value="NZ_JBEYCD010000001.1"/>
</dbReference>
<keyword evidence="1" id="KW-1133">Transmembrane helix</keyword>
<dbReference type="Proteomes" id="UP001611415">
    <property type="component" value="Unassembled WGS sequence"/>
</dbReference>
<feature type="transmembrane region" description="Helical" evidence="1">
    <location>
        <begin position="21"/>
        <end position="41"/>
    </location>
</feature>
<proteinExistence type="predicted"/>
<keyword evidence="1" id="KW-0472">Membrane</keyword>
<keyword evidence="3" id="KW-1185">Reference proteome</keyword>
<gene>
    <name evidence="2" type="ORF">ACH49W_01105</name>
</gene>
<dbReference type="EMBL" id="JBIRYO010000001">
    <property type="protein sequence ID" value="MFI2471952.1"/>
    <property type="molecule type" value="Genomic_DNA"/>
</dbReference>
<evidence type="ECO:0000313" key="3">
    <source>
        <dbReference type="Proteomes" id="UP001611415"/>
    </source>
</evidence>
<comment type="caution">
    <text evidence="2">The sequence shown here is derived from an EMBL/GenBank/DDBJ whole genome shotgun (WGS) entry which is preliminary data.</text>
</comment>
<accession>A0ABW7WT69</accession>
<keyword evidence="1" id="KW-0812">Transmembrane</keyword>
<reference evidence="2 3" key="1">
    <citation type="submission" date="2024-10" db="EMBL/GenBank/DDBJ databases">
        <title>The Natural Products Discovery Center: Release of the First 8490 Sequenced Strains for Exploring Actinobacteria Biosynthetic Diversity.</title>
        <authorList>
            <person name="Kalkreuter E."/>
            <person name="Kautsar S.A."/>
            <person name="Yang D."/>
            <person name="Bader C.D."/>
            <person name="Teijaro C.N."/>
            <person name="Fluegel L."/>
            <person name="Davis C.M."/>
            <person name="Simpson J.R."/>
            <person name="Lauterbach L."/>
            <person name="Steele A.D."/>
            <person name="Gui C."/>
            <person name="Meng S."/>
            <person name="Li G."/>
            <person name="Viehrig K."/>
            <person name="Ye F."/>
            <person name="Su P."/>
            <person name="Kiefer A.F."/>
            <person name="Nichols A."/>
            <person name="Cepeda A.J."/>
            <person name="Yan W."/>
            <person name="Fan B."/>
            <person name="Jiang Y."/>
            <person name="Adhikari A."/>
            <person name="Zheng C.-J."/>
            <person name="Schuster L."/>
            <person name="Cowan T.M."/>
            <person name="Smanski M.J."/>
            <person name="Chevrette M.G."/>
            <person name="De Carvalho L.P.S."/>
            <person name="Shen B."/>
        </authorList>
    </citation>
    <scope>NUCLEOTIDE SEQUENCE [LARGE SCALE GENOMIC DNA]</scope>
    <source>
        <strain evidence="2 3">NPDC019275</strain>
    </source>
</reference>
<protein>
    <submittedName>
        <fullName evidence="2">Uncharacterized protein</fullName>
    </submittedName>
</protein>
<evidence type="ECO:0000313" key="2">
    <source>
        <dbReference type="EMBL" id="MFI2471952.1"/>
    </source>
</evidence>
<name>A0ABW7WT69_9NOCA</name>
<evidence type="ECO:0000256" key="1">
    <source>
        <dbReference type="SAM" id="Phobius"/>
    </source>
</evidence>
<sequence length="352" mass="39087">MGFGAQIKANLIWAKNNAESVVAIVLAVTMSVLGIVDVIPADLVGKVIPLTLGVVAFAMLRDRWRQESVNEKVEQTVADVADTLHQLHERLDRTATIDELLTSTQRTLDGLAAVRFALGNEVSDVLAQARTGTDRWIFKGGTGAHTRVVTLPDCVRQALHDRRELLVRMEILDPTNVELCDRYAALYRSLAEGAEDDARTWTGKGTQIELYATILSACWHKQRLPHLLDIEIGLTSSVSMFRWDLSSRYLIVTQRGPRFPAMIIERGRPYYDSWSIELRTSFAESRRVPIDRALTVQLAEQPGIAEVRELFDALELSLPADYDDADVDDIVAKALRDSARPLRGAGDQLGVG</sequence>